<sequence>MKILSRSRPFGREIHFGVRSTISVAGENNRVVIGSRAVAQPKALYR</sequence>
<proteinExistence type="predicted"/>
<name>A0A652YMG8_NOCGL</name>
<evidence type="ECO:0000313" key="1">
    <source>
        <dbReference type="EMBL" id="TYQ02529.1"/>
    </source>
</evidence>
<comment type="caution">
    <text evidence="1">The sequence shown here is derived from an EMBL/GenBank/DDBJ whole genome shotgun (WGS) entry which is preliminary data.</text>
</comment>
<organism evidence="1">
    <name type="scientific">Nocardia globerula</name>
    <dbReference type="NCBI Taxonomy" id="1818"/>
    <lineage>
        <taxon>Bacteria</taxon>
        <taxon>Bacillati</taxon>
        <taxon>Actinomycetota</taxon>
        <taxon>Actinomycetes</taxon>
        <taxon>Mycobacteriales</taxon>
        <taxon>Nocardiaceae</taxon>
        <taxon>Nocardia</taxon>
    </lineage>
</organism>
<dbReference type="AlphaFoldDB" id="A0A652YMG8"/>
<protein>
    <submittedName>
        <fullName evidence="1">Uncharacterized protein</fullName>
    </submittedName>
</protein>
<gene>
    <name evidence="1" type="ORF">FNL38_106349</name>
</gene>
<accession>A0A652YMG8</accession>
<dbReference type="EMBL" id="VNIQ01000006">
    <property type="protein sequence ID" value="TYQ02529.1"/>
    <property type="molecule type" value="Genomic_DNA"/>
</dbReference>
<reference evidence="1" key="1">
    <citation type="submission" date="2019-07" db="EMBL/GenBank/DDBJ databases">
        <title>Genomic Encyclopedia of Type Strains, Phase IV (KMG-IV): sequencing the most valuable type-strain genomes for metagenomic binning, comparative biology and taxonomic classification.</title>
        <authorList>
            <person name="Goeker M."/>
        </authorList>
    </citation>
    <scope>NUCLEOTIDE SEQUENCE</scope>
    <source>
        <strain evidence="1">DSM 44596</strain>
    </source>
</reference>